<keyword evidence="1" id="KW-1133">Transmembrane helix</keyword>
<keyword evidence="1" id="KW-0812">Transmembrane</keyword>
<feature type="transmembrane region" description="Helical" evidence="1">
    <location>
        <begin position="33"/>
        <end position="59"/>
    </location>
</feature>
<keyword evidence="3" id="KW-1185">Reference proteome</keyword>
<evidence type="ECO:0000313" key="3">
    <source>
        <dbReference type="Proteomes" id="UP000600918"/>
    </source>
</evidence>
<name>A0A834UDK2_VESPE</name>
<evidence type="ECO:0000256" key="1">
    <source>
        <dbReference type="SAM" id="Phobius"/>
    </source>
</evidence>
<reference evidence="2" key="1">
    <citation type="journal article" date="2020" name="G3 (Bethesda)">
        <title>High-Quality Assemblies for Three Invasive Social Wasps from the &lt;i&gt;Vespula&lt;/i&gt; Genus.</title>
        <authorList>
            <person name="Harrop T.W.R."/>
            <person name="Guhlin J."/>
            <person name="McLaughlin G.M."/>
            <person name="Permina E."/>
            <person name="Stockwell P."/>
            <person name="Gilligan J."/>
            <person name="Le Lec M.F."/>
            <person name="Gruber M.A.M."/>
            <person name="Quinn O."/>
            <person name="Lovegrove M."/>
            <person name="Duncan E.J."/>
            <person name="Remnant E.J."/>
            <person name="Van Eeckhoven J."/>
            <person name="Graham B."/>
            <person name="Knapp R.A."/>
            <person name="Langford K.W."/>
            <person name="Kronenberg Z."/>
            <person name="Press M.O."/>
            <person name="Eacker S.M."/>
            <person name="Wilson-Rankin E.E."/>
            <person name="Purcell J."/>
            <person name="Lester P.J."/>
            <person name="Dearden P.K."/>
        </authorList>
    </citation>
    <scope>NUCLEOTIDE SEQUENCE</scope>
    <source>
        <strain evidence="2">Volc-1</strain>
    </source>
</reference>
<dbReference type="AlphaFoldDB" id="A0A834UDK2"/>
<dbReference type="EMBL" id="JACSDY010000003">
    <property type="protein sequence ID" value="KAF7432137.1"/>
    <property type="molecule type" value="Genomic_DNA"/>
</dbReference>
<sequence>MSRSCTREGDETGRLAIAPADVKAVDPAATVAIAANVAVAVVDAVAIAVANALALALALAENYVNPRKNVQNGLVEKRSLRIAYKMVVKQNLTFDEVTSCEQKISVVVIVSA</sequence>
<comment type="caution">
    <text evidence="2">The sequence shown here is derived from an EMBL/GenBank/DDBJ whole genome shotgun (WGS) entry which is preliminary data.</text>
</comment>
<gene>
    <name evidence="2" type="ORF">H0235_005061</name>
</gene>
<dbReference type="Proteomes" id="UP000600918">
    <property type="component" value="Unassembled WGS sequence"/>
</dbReference>
<proteinExistence type="predicted"/>
<protein>
    <submittedName>
        <fullName evidence="2">Uncharacterized protein</fullName>
    </submittedName>
</protein>
<accession>A0A834UDK2</accession>
<evidence type="ECO:0000313" key="2">
    <source>
        <dbReference type="EMBL" id="KAF7432137.1"/>
    </source>
</evidence>
<organism evidence="2 3">
    <name type="scientific">Vespula pensylvanica</name>
    <name type="common">Western yellow jacket</name>
    <name type="synonym">Wasp</name>
    <dbReference type="NCBI Taxonomy" id="30213"/>
    <lineage>
        <taxon>Eukaryota</taxon>
        <taxon>Metazoa</taxon>
        <taxon>Ecdysozoa</taxon>
        <taxon>Arthropoda</taxon>
        <taxon>Hexapoda</taxon>
        <taxon>Insecta</taxon>
        <taxon>Pterygota</taxon>
        <taxon>Neoptera</taxon>
        <taxon>Endopterygota</taxon>
        <taxon>Hymenoptera</taxon>
        <taxon>Apocrita</taxon>
        <taxon>Aculeata</taxon>
        <taxon>Vespoidea</taxon>
        <taxon>Vespidae</taxon>
        <taxon>Vespinae</taxon>
        <taxon>Vespula</taxon>
    </lineage>
</organism>
<keyword evidence="1" id="KW-0472">Membrane</keyword>